<dbReference type="PANTHER" id="PTHR31920:SF145">
    <property type="entry name" value="B3 DOMAIN-CONTAINING PROTEIN REM20-LIKE ISOFORM X1"/>
    <property type="match status" value="1"/>
</dbReference>
<accession>A0AA88UBU4</accession>
<organism evidence="7 8">
    <name type="scientific">Escallonia rubra</name>
    <dbReference type="NCBI Taxonomy" id="112253"/>
    <lineage>
        <taxon>Eukaryota</taxon>
        <taxon>Viridiplantae</taxon>
        <taxon>Streptophyta</taxon>
        <taxon>Embryophyta</taxon>
        <taxon>Tracheophyta</taxon>
        <taxon>Spermatophyta</taxon>
        <taxon>Magnoliopsida</taxon>
        <taxon>eudicotyledons</taxon>
        <taxon>Gunneridae</taxon>
        <taxon>Pentapetalae</taxon>
        <taxon>asterids</taxon>
        <taxon>campanulids</taxon>
        <taxon>Escalloniales</taxon>
        <taxon>Escalloniaceae</taxon>
        <taxon>Escallonia</taxon>
    </lineage>
</organism>
<dbReference type="InterPro" id="IPR015300">
    <property type="entry name" value="DNA-bd_pseudobarrel_sf"/>
</dbReference>
<keyword evidence="5" id="KW-0539">Nucleus</keyword>
<dbReference type="AlphaFoldDB" id="A0AA88UBU4"/>
<dbReference type="SMART" id="SM01019">
    <property type="entry name" value="B3"/>
    <property type="match status" value="1"/>
</dbReference>
<dbReference type="Gene3D" id="2.40.330.10">
    <property type="entry name" value="DNA-binding pseudobarrel domain"/>
    <property type="match status" value="1"/>
</dbReference>
<dbReference type="InterPro" id="IPR050655">
    <property type="entry name" value="Plant_B3_domain"/>
</dbReference>
<evidence type="ECO:0000313" key="7">
    <source>
        <dbReference type="EMBL" id="KAK2978989.1"/>
    </source>
</evidence>
<reference evidence="7" key="1">
    <citation type="submission" date="2022-12" db="EMBL/GenBank/DDBJ databases">
        <title>Draft genome assemblies for two species of Escallonia (Escalloniales).</title>
        <authorList>
            <person name="Chanderbali A."/>
            <person name="Dervinis C."/>
            <person name="Anghel I."/>
            <person name="Soltis D."/>
            <person name="Soltis P."/>
            <person name="Zapata F."/>
        </authorList>
    </citation>
    <scope>NUCLEOTIDE SEQUENCE</scope>
    <source>
        <strain evidence="7">UCBG92.1500</strain>
        <tissue evidence="7">Leaf</tissue>
    </source>
</reference>
<keyword evidence="2" id="KW-0805">Transcription regulation</keyword>
<dbReference type="PANTHER" id="PTHR31920">
    <property type="entry name" value="B3 DOMAIN-CONTAINING"/>
    <property type="match status" value="1"/>
</dbReference>
<sequence length="152" mass="17393">MVNGGRPRFFERVPLSFLKHMSGETSGSVSLMGPSGNTWEVNLMKNNENLFFNKGWSAFVKDHFAELWDLFVFKYNGNSHFTVKVFDKTGCEKETAFLAKCSQSVLKISQGKGKKRVREQATPCYLGLLNVLNRGEEVLCQKTNHFSQRRKF</sequence>
<keyword evidence="8" id="KW-1185">Reference proteome</keyword>
<feature type="domain" description="TF-B3" evidence="6">
    <location>
        <begin position="1"/>
        <end position="89"/>
    </location>
</feature>
<name>A0AA88UBU4_9ASTE</name>
<evidence type="ECO:0000313" key="8">
    <source>
        <dbReference type="Proteomes" id="UP001187471"/>
    </source>
</evidence>
<evidence type="ECO:0000256" key="5">
    <source>
        <dbReference type="ARBA" id="ARBA00023242"/>
    </source>
</evidence>
<gene>
    <name evidence="7" type="ORF">RJ640_029957</name>
</gene>
<evidence type="ECO:0000256" key="1">
    <source>
        <dbReference type="ARBA" id="ARBA00004123"/>
    </source>
</evidence>
<evidence type="ECO:0000259" key="6">
    <source>
        <dbReference type="PROSITE" id="PS50863"/>
    </source>
</evidence>
<protein>
    <recommendedName>
        <fullName evidence="6">TF-B3 domain-containing protein</fullName>
    </recommendedName>
</protein>
<evidence type="ECO:0000256" key="4">
    <source>
        <dbReference type="ARBA" id="ARBA00023163"/>
    </source>
</evidence>
<proteinExistence type="predicted"/>
<dbReference type="Proteomes" id="UP001187471">
    <property type="component" value="Unassembled WGS sequence"/>
</dbReference>
<keyword evidence="3" id="KW-0238">DNA-binding</keyword>
<dbReference type="GO" id="GO:0005634">
    <property type="term" value="C:nucleus"/>
    <property type="evidence" value="ECO:0007669"/>
    <property type="project" value="UniProtKB-SubCell"/>
</dbReference>
<comment type="subcellular location">
    <subcellularLocation>
        <location evidence="1">Nucleus</location>
    </subcellularLocation>
</comment>
<evidence type="ECO:0000256" key="2">
    <source>
        <dbReference type="ARBA" id="ARBA00023015"/>
    </source>
</evidence>
<dbReference type="Pfam" id="PF02362">
    <property type="entry name" value="B3"/>
    <property type="match status" value="1"/>
</dbReference>
<dbReference type="CDD" id="cd10017">
    <property type="entry name" value="B3_DNA"/>
    <property type="match status" value="1"/>
</dbReference>
<comment type="caution">
    <text evidence="7">The sequence shown here is derived from an EMBL/GenBank/DDBJ whole genome shotgun (WGS) entry which is preliminary data.</text>
</comment>
<dbReference type="EMBL" id="JAVXUO010001804">
    <property type="protein sequence ID" value="KAK2978989.1"/>
    <property type="molecule type" value="Genomic_DNA"/>
</dbReference>
<dbReference type="PROSITE" id="PS50863">
    <property type="entry name" value="B3"/>
    <property type="match status" value="1"/>
</dbReference>
<evidence type="ECO:0000256" key="3">
    <source>
        <dbReference type="ARBA" id="ARBA00023125"/>
    </source>
</evidence>
<keyword evidence="4" id="KW-0804">Transcription</keyword>
<dbReference type="SUPFAM" id="SSF101936">
    <property type="entry name" value="DNA-binding pseudobarrel domain"/>
    <property type="match status" value="1"/>
</dbReference>
<dbReference type="InterPro" id="IPR003340">
    <property type="entry name" value="B3_DNA-bd"/>
</dbReference>
<dbReference type="GO" id="GO:0003677">
    <property type="term" value="F:DNA binding"/>
    <property type="evidence" value="ECO:0007669"/>
    <property type="project" value="UniProtKB-KW"/>
</dbReference>